<evidence type="ECO:0000256" key="4">
    <source>
        <dbReference type="RuleBase" id="RU000670"/>
    </source>
</evidence>
<dbReference type="PRINTS" id="PR00972">
    <property type="entry name" value="RIBSOMALS12E"/>
</dbReference>
<dbReference type="GO" id="GO:1990904">
    <property type="term" value="C:ribonucleoprotein complex"/>
    <property type="evidence" value="ECO:0007669"/>
    <property type="project" value="UniProtKB-KW"/>
</dbReference>
<dbReference type="GO" id="GO:0003735">
    <property type="term" value="F:structural constituent of ribosome"/>
    <property type="evidence" value="ECO:0007669"/>
    <property type="project" value="InterPro"/>
</dbReference>
<reference evidence="6" key="1">
    <citation type="submission" date="2025-08" db="UniProtKB">
        <authorList>
            <consortium name="Ensembl"/>
        </authorList>
    </citation>
    <scope>IDENTIFICATION</scope>
</reference>
<organism evidence="6 7">
    <name type="scientific">Sander lucioperca</name>
    <name type="common">Pike-perch</name>
    <name type="synonym">Perca lucioperca</name>
    <dbReference type="NCBI Taxonomy" id="283035"/>
    <lineage>
        <taxon>Eukaryota</taxon>
        <taxon>Metazoa</taxon>
        <taxon>Chordata</taxon>
        <taxon>Craniata</taxon>
        <taxon>Vertebrata</taxon>
        <taxon>Euteleostomi</taxon>
        <taxon>Actinopterygii</taxon>
        <taxon>Neopterygii</taxon>
        <taxon>Teleostei</taxon>
        <taxon>Neoteleostei</taxon>
        <taxon>Acanthomorphata</taxon>
        <taxon>Eupercaria</taxon>
        <taxon>Perciformes</taxon>
        <taxon>Percoidei</taxon>
        <taxon>Percidae</taxon>
        <taxon>Luciopercinae</taxon>
        <taxon>Sander</taxon>
    </lineage>
</organism>
<sequence length="142" mass="15464">MCACSALPHSPCTEKPSFFEALPEVLKTALIHDGLTCGICEPAKALDKRRAHLCALAGTCDEPTYVKLVEALCAEHHINLIKVVDNENLGKWVGLCKIDREGKPRIYLLISNCIPLSTVGYYGKESQAKGVIKDCLAIKAIQ</sequence>
<accession>A0A8D0CVF3</accession>
<dbReference type="InterPro" id="IPR047860">
    <property type="entry name" value="Ribosomal_eS12_CS"/>
</dbReference>
<comment type="similarity">
    <text evidence="1 4">Belongs to the eukaryotic ribosomal protein eS12 family.</text>
</comment>
<reference evidence="6" key="2">
    <citation type="submission" date="2025-09" db="UniProtKB">
        <authorList>
            <consortium name="Ensembl"/>
        </authorList>
    </citation>
    <scope>IDENTIFICATION</scope>
</reference>
<dbReference type="GeneTree" id="ENSGT00390000018318"/>
<dbReference type="PANTHER" id="PTHR11843">
    <property type="entry name" value="40S RIBOSOMAL PROTEIN S12"/>
    <property type="match status" value="1"/>
</dbReference>
<dbReference type="Gene3D" id="3.30.1330.30">
    <property type="match status" value="1"/>
</dbReference>
<evidence type="ECO:0000256" key="1">
    <source>
        <dbReference type="ARBA" id="ARBA00005824"/>
    </source>
</evidence>
<evidence type="ECO:0000313" key="7">
    <source>
        <dbReference type="Proteomes" id="UP000694568"/>
    </source>
</evidence>
<dbReference type="PROSITE" id="PS01189">
    <property type="entry name" value="RIBOSOMAL_S12E"/>
    <property type="match status" value="1"/>
</dbReference>
<keyword evidence="2 4" id="KW-0689">Ribosomal protein</keyword>
<dbReference type="InterPro" id="IPR029064">
    <property type="entry name" value="Ribosomal_eL30-like_sf"/>
</dbReference>
<evidence type="ECO:0000259" key="5">
    <source>
        <dbReference type="Pfam" id="PF01248"/>
    </source>
</evidence>
<feature type="domain" description="Ribosomal protein eL8/eL30/eS12/Gadd45" evidence="5">
    <location>
        <begin position="21"/>
        <end position="101"/>
    </location>
</feature>
<dbReference type="InterPro" id="IPR004038">
    <property type="entry name" value="Ribosomal_eL8/eL30/eS12/Gad45"/>
</dbReference>
<evidence type="ECO:0000313" key="6">
    <source>
        <dbReference type="Ensembl" id="ENSSLUP00000018524.1"/>
    </source>
</evidence>
<dbReference type="Proteomes" id="UP000694568">
    <property type="component" value="Unplaced"/>
</dbReference>
<protein>
    <recommendedName>
        <fullName evidence="4">40S ribosomal protein S12</fullName>
    </recommendedName>
</protein>
<dbReference type="Ensembl" id="ENSSLUT00000019110.1">
    <property type="protein sequence ID" value="ENSSLUP00000018524.1"/>
    <property type="gene ID" value="ENSSLUG00000008602.1"/>
</dbReference>
<dbReference type="SUPFAM" id="SSF55315">
    <property type="entry name" value="L30e-like"/>
    <property type="match status" value="1"/>
</dbReference>
<keyword evidence="7" id="KW-1185">Reference proteome</keyword>
<evidence type="ECO:0000256" key="2">
    <source>
        <dbReference type="ARBA" id="ARBA00022980"/>
    </source>
</evidence>
<dbReference type="InterPro" id="IPR000530">
    <property type="entry name" value="Ribosomal_eS12"/>
</dbReference>
<dbReference type="AlphaFoldDB" id="A0A8D0CVF3"/>
<keyword evidence="3 4" id="KW-0687">Ribonucleoprotein</keyword>
<evidence type="ECO:0000256" key="3">
    <source>
        <dbReference type="ARBA" id="ARBA00023274"/>
    </source>
</evidence>
<dbReference type="GO" id="GO:0005840">
    <property type="term" value="C:ribosome"/>
    <property type="evidence" value="ECO:0007669"/>
    <property type="project" value="UniProtKB-KW"/>
</dbReference>
<proteinExistence type="inferred from homology"/>
<name>A0A8D0CVF3_SANLU</name>
<dbReference type="GO" id="GO:0006412">
    <property type="term" value="P:translation"/>
    <property type="evidence" value="ECO:0007669"/>
    <property type="project" value="InterPro"/>
</dbReference>
<dbReference type="Pfam" id="PF01248">
    <property type="entry name" value="Ribosomal_L7Ae"/>
    <property type="match status" value="1"/>
</dbReference>